<keyword evidence="3" id="KW-1185">Reference proteome</keyword>
<accession>A0AAV2E838</accession>
<feature type="compositionally biased region" description="Basic and acidic residues" evidence="1">
    <location>
        <begin position="81"/>
        <end position="90"/>
    </location>
</feature>
<proteinExistence type="predicted"/>
<evidence type="ECO:0000256" key="1">
    <source>
        <dbReference type="SAM" id="MobiDB-lite"/>
    </source>
</evidence>
<gene>
    <name evidence="2" type="ORF">LTRI10_LOCUS23457</name>
</gene>
<sequence>MSLSRLRYPLLSLEPTPPLTEERVKTLDEEYAEGDGGARWPVAVTRTAASRARPQQRRRVKLDRSNGGEQSSTLILPKLMPPDKPHLPKL</sequence>
<reference evidence="2 3" key="1">
    <citation type="submission" date="2024-04" db="EMBL/GenBank/DDBJ databases">
        <authorList>
            <person name="Fracassetti M."/>
        </authorList>
    </citation>
    <scope>NUCLEOTIDE SEQUENCE [LARGE SCALE GENOMIC DNA]</scope>
</reference>
<evidence type="ECO:0000313" key="3">
    <source>
        <dbReference type="Proteomes" id="UP001497516"/>
    </source>
</evidence>
<protein>
    <submittedName>
        <fullName evidence="2">Uncharacterized protein</fullName>
    </submittedName>
</protein>
<dbReference type="AlphaFoldDB" id="A0AAV2E838"/>
<name>A0AAV2E838_9ROSI</name>
<dbReference type="Proteomes" id="UP001497516">
    <property type="component" value="Chromosome 4"/>
</dbReference>
<feature type="region of interest" description="Disordered" evidence="1">
    <location>
        <begin position="46"/>
        <end position="90"/>
    </location>
</feature>
<evidence type="ECO:0000313" key="2">
    <source>
        <dbReference type="EMBL" id="CAL1382116.1"/>
    </source>
</evidence>
<dbReference type="EMBL" id="OZ034817">
    <property type="protein sequence ID" value="CAL1382116.1"/>
    <property type="molecule type" value="Genomic_DNA"/>
</dbReference>
<organism evidence="2 3">
    <name type="scientific">Linum trigynum</name>
    <dbReference type="NCBI Taxonomy" id="586398"/>
    <lineage>
        <taxon>Eukaryota</taxon>
        <taxon>Viridiplantae</taxon>
        <taxon>Streptophyta</taxon>
        <taxon>Embryophyta</taxon>
        <taxon>Tracheophyta</taxon>
        <taxon>Spermatophyta</taxon>
        <taxon>Magnoliopsida</taxon>
        <taxon>eudicotyledons</taxon>
        <taxon>Gunneridae</taxon>
        <taxon>Pentapetalae</taxon>
        <taxon>rosids</taxon>
        <taxon>fabids</taxon>
        <taxon>Malpighiales</taxon>
        <taxon>Linaceae</taxon>
        <taxon>Linum</taxon>
    </lineage>
</organism>